<sequence length="410" mass="42350">MNIAFTRRLLVGIGVALVSAAAGAQTVVFEERFTNGLGQFAGTGSVYTSSAGIRLAGSIGSGKGVITSGPIATTNVSKLTLTFTRSTSGLDTGEAGVASVSVNGGAYTTLESTRTASGSTSIALPDSASNQADVRLRFAVSANSALESYTVDEVVLSGQRAGDPPPGGGGTLPPVSSVDADGPFATTATTSTGPGRNGWVVRPTTLGANGLKHPVFIWGPGAGTGPAEYDFHLRRIASHGFIVYSETSTSSGSEMKSAIDWLIAENGRPASPYYQKIDTTRIAAGGHSRGSVGTFAIASDPRLSTTIHVAGGSFDGQGSRNLRQPAAYFCGSEDTTATPNCRRDYTATTTPVFFSVITGATHINAAREALPGIVAWLRWHLADEDDRRASFLTPGGAFTTGKWVSQQKNW</sequence>
<name>A0A1W6LAV2_9BURK</name>
<evidence type="ECO:0000313" key="3">
    <source>
        <dbReference type="Proteomes" id="UP000193427"/>
    </source>
</evidence>
<keyword evidence="3" id="KW-1185">Reference proteome</keyword>
<dbReference type="EMBL" id="CP015118">
    <property type="protein sequence ID" value="ARN21364.1"/>
    <property type="molecule type" value="Genomic_DNA"/>
</dbReference>
<dbReference type="Proteomes" id="UP000193427">
    <property type="component" value="Chromosome"/>
</dbReference>
<proteinExistence type="predicted"/>
<dbReference type="STRING" id="946333.A4W93_16480"/>
<dbReference type="InterPro" id="IPR029058">
    <property type="entry name" value="AB_hydrolase_fold"/>
</dbReference>
<dbReference type="Pfam" id="PF12740">
    <property type="entry name" value="PETase"/>
    <property type="match status" value="1"/>
</dbReference>
<dbReference type="InterPro" id="IPR041127">
    <property type="entry name" value="PET_hydrolase/cutinase-like"/>
</dbReference>
<gene>
    <name evidence="2" type="ORF">A4W93_16480</name>
</gene>
<dbReference type="SUPFAM" id="SSF53474">
    <property type="entry name" value="alpha/beta-Hydrolases"/>
    <property type="match status" value="1"/>
</dbReference>
<dbReference type="Gene3D" id="3.40.50.1820">
    <property type="entry name" value="alpha/beta hydrolase"/>
    <property type="match status" value="1"/>
</dbReference>
<dbReference type="OrthoDB" id="9812672at2"/>
<organism evidence="2 3">
    <name type="scientific">Piscinibacter gummiphilus</name>
    <dbReference type="NCBI Taxonomy" id="946333"/>
    <lineage>
        <taxon>Bacteria</taxon>
        <taxon>Pseudomonadati</taxon>
        <taxon>Pseudomonadota</taxon>
        <taxon>Betaproteobacteria</taxon>
        <taxon>Burkholderiales</taxon>
        <taxon>Sphaerotilaceae</taxon>
        <taxon>Piscinibacter</taxon>
    </lineage>
</organism>
<dbReference type="KEGG" id="rgu:A4W93_16480"/>
<dbReference type="RefSeq" id="WP_085751654.1">
    <property type="nucleotide sequence ID" value="NZ_BSPR01000013.1"/>
</dbReference>
<accession>A0A1W6LAV2</accession>
<evidence type="ECO:0000259" key="1">
    <source>
        <dbReference type="Pfam" id="PF12740"/>
    </source>
</evidence>
<evidence type="ECO:0000313" key="2">
    <source>
        <dbReference type="EMBL" id="ARN21364.1"/>
    </source>
</evidence>
<dbReference type="AlphaFoldDB" id="A0A1W6LAV2"/>
<feature type="domain" description="PET hydrolase/cutinase-like" evidence="1">
    <location>
        <begin position="170"/>
        <end position="397"/>
    </location>
</feature>
<protein>
    <recommendedName>
        <fullName evidence="1">PET hydrolase/cutinase-like domain-containing protein</fullName>
    </recommendedName>
</protein>
<reference evidence="2 3" key="1">
    <citation type="submission" date="2016-04" db="EMBL/GenBank/DDBJ databases">
        <title>Complete genome sequence of natural rubber-degrading, novel Gram-negative bacterium, Rhizobacter gummiphilus strain NS21.</title>
        <authorList>
            <person name="Tabata M."/>
            <person name="Kasai D."/>
            <person name="Fukuda M."/>
        </authorList>
    </citation>
    <scope>NUCLEOTIDE SEQUENCE [LARGE SCALE GENOMIC DNA]</scope>
    <source>
        <strain evidence="2 3">NS21</strain>
    </source>
</reference>